<dbReference type="Pfam" id="PF01476">
    <property type="entry name" value="LysM"/>
    <property type="match status" value="2"/>
</dbReference>
<feature type="compositionally biased region" description="Basic and acidic residues" evidence="1">
    <location>
        <begin position="609"/>
        <end position="619"/>
    </location>
</feature>
<dbReference type="RefSeq" id="WP_212980027.1">
    <property type="nucleotide sequence ID" value="NZ_AP025343.1"/>
</dbReference>
<dbReference type="PANTHER" id="PTHR33734:SF22">
    <property type="entry name" value="MEMBRANE-BOUND LYTIC MUREIN TRANSGLYCOSYLASE D"/>
    <property type="match status" value="1"/>
</dbReference>
<dbReference type="PROSITE" id="PS51782">
    <property type="entry name" value="LYSM"/>
    <property type="match status" value="2"/>
</dbReference>
<evidence type="ECO:0000313" key="3">
    <source>
        <dbReference type="EMBL" id="GIO49556.1"/>
    </source>
</evidence>
<feature type="region of interest" description="Disordered" evidence="1">
    <location>
        <begin position="567"/>
        <end position="655"/>
    </location>
</feature>
<feature type="compositionally biased region" description="Basic residues" evidence="1">
    <location>
        <begin position="636"/>
        <end position="655"/>
    </location>
</feature>
<evidence type="ECO:0000313" key="4">
    <source>
        <dbReference type="Proteomes" id="UP000682811"/>
    </source>
</evidence>
<sequence length="655" mass="72669">MKIHIVKSGDTLYELSKKYGIPLQKIIDANPQISDPNQLQIGQKVKIPAEPVQVPSADHIIHKHVVKQGDTLWKLSKAWGVSLKEMIDANPQLKNPNALLVGEVVNIPKVKGDPVASENAHANENVNVAHEKLHPGGKHFTGPKEEITAPKAEATAPAHLPPQQLEMPNLPNLPNVLPNITNVMPEVTVPNIMPNVLPEMVKPNETPNVKPEMIKPNENPNIMPEMTIPNVMPNVMPEMIKPNENPNIMPEMTIPNVMPNVMPEMIKQHENPNIMPEMIMPNMMLNVMPEMIKPHENMNIMPEMIMPNVMPNVMGEMHVPNAKPNIMPVAENKPAEIKPIAKEPCGCDDNQWIGGAHHPFMQYTTPVHEVGSYYHMPCDDGVLAEQVSEHKHHHMGKTSHYPGIVEGAEDHYTSNQSWVSPATHVPGDGHWDHHHWENHQSPVAYELSMQSPVSHHPNQPFHHEHIAPIYAPSPCGCSGTAPVYHAPEPAFVDPYCYSHFVLPPWCYPHPMIAPVMEPYGAEPNAQLGAYSHGPNMPFHDPNTSFPGLGGMVEPIWDRAELTTVYPPQQSEIESESESESETESAPSASINSVEVAAQAPRESFETEETVGKAEAEPAKKVKTLSSSRTSRDKAPAKKAKSKNNASRRKNPWIKR</sequence>
<dbReference type="EMBL" id="BORT01000023">
    <property type="protein sequence ID" value="GIO49556.1"/>
    <property type="molecule type" value="Genomic_DNA"/>
</dbReference>
<feature type="domain" description="LysM" evidence="2">
    <location>
        <begin position="62"/>
        <end position="107"/>
    </location>
</feature>
<accession>A0A920CQ95</accession>
<protein>
    <recommendedName>
        <fullName evidence="2">LysM domain-containing protein</fullName>
    </recommendedName>
</protein>
<feature type="compositionally biased region" description="Acidic residues" evidence="1">
    <location>
        <begin position="572"/>
        <end position="582"/>
    </location>
</feature>
<dbReference type="SUPFAM" id="SSF54106">
    <property type="entry name" value="LysM domain"/>
    <property type="match status" value="2"/>
</dbReference>
<proteinExistence type="predicted"/>
<dbReference type="InterPro" id="IPR036779">
    <property type="entry name" value="LysM_dom_sf"/>
</dbReference>
<dbReference type="AlphaFoldDB" id="A0A920CQ95"/>
<gene>
    <name evidence="3" type="ORF">J34TS1_43210</name>
</gene>
<evidence type="ECO:0000256" key="1">
    <source>
        <dbReference type="SAM" id="MobiDB-lite"/>
    </source>
</evidence>
<name>A0A920CQ95_9BACL</name>
<dbReference type="Gene3D" id="3.10.350.10">
    <property type="entry name" value="LysM domain"/>
    <property type="match status" value="2"/>
</dbReference>
<keyword evidence="4" id="KW-1185">Reference proteome</keyword>
<dbReference type="SMART" id="SM00257">
    <property type="entry name" value="LysM"/>
    <property type="match status" value="2"/>
</dbReference>
<dbReference type="InterPro" id="IPR018392">
    <property type="entry name" value="LysM"/>
</dbReference>
<reference evidence="3 4" key="1">
    <citation type="submission" date="2021-03" db="EMBL/GenBank/DDBJ databases">
        <title>Antimicrobial resistance genes in bacteria isolated from Japanese honey, and their potential for conferring macrolide and lincosamide resistance in the American foulbrood pathogen Paenibacillus larvae.</title>
        <authorList>
            <person name="Okamoto M."/>
            <person name="Kumagai M."/>
            <person name="Kanamori H."/>
            <person name="Takamatsu D."/>
        </authorList>
    </citation>
    <scope>NUCLEOTIDE SEQUENCE [LARGE SCALE GENOMIC DNA]</scope>
    <source>
        <strain evidence="3 4">J34TS1</strain>
    </source>
</reference>
<evidence type="ECO:0000259" key="2">
    <source>
        <dbReference type="PROSITE" id="PS51782"/>
    </source>
</evidence>
<organism evidence="3 4">
    <name type="scientific">Paenibacillus azoreducens</name>
    <dbReference type="NCBI Taxonomy" id="116718"/>
    <lineage>
        <taxon>Bacteria</taxon>
        <taxon>Bacillati</taxon>
        <taxon>Bacillota</taxon>
        <taxon>Bacilli</taxon>
        <taxon>Bacillales</taxon>
        <taxon>Paenibacillaceae</taxon>
        <taxon>Paenibacillus</taxon>
    </lineage>
</organism>
<dbReference type="Proteomes" id="UP000682811">
    <property type="component" value="Unassembled WGS sequence"/>
</dbReference>
<dbReference type="CDD" id="cd00118">
    <property type="entry name" value="LysM"/>
    <property type="match status" value="2"/>
</dbReference>
<feature type="domain" description="LysM" evidence="2">
    <location>
        <begin position="2"/>
        <end position="47"/>
    </location>
</feature>
<dbReference type="PANTHER" id="PTHR33734">
    <property type="entry name" value="LYSM DOMAIN-CONTAINING GPI-ANCHORED PROTEIN 2"/>
    <property type="match status" value="1"/>
</dbReference>
<dbReference type="GO" id="GO:0008932">
    <property type="term" value="F:lytic endotransglycosylase activity"/>
    <property type="evidence" value="ECO:0007669"/>
    <property type="project" value="TreeGrafter"/>
</dbReference>
<comment type="caution">
    <text evidence="3">The sequence shown here is derived from an EMBL/GenBank/DDBJ whole genome shotgun (WGS) entry which is preliminary data.</text>
</comment>